<dbReference type="EMBL" id="GADI01002592">
    <property type="protein sequence ID" value="JAA71216.1"/>
    <property type="molecule type" value="mRNA"/>
</dbReference>
<accession>A0A0K8RJE7</accession>
<evidence type="ECO:0000313" key="2">
    <source>
        <dbReference type="EMBL" id="JAA71216.1"/>
    </source>
</evidence>
<sequence>MWLWVWTPSLWHLKQRGTSASPQQLVPTHLELSPYLGRTQLSAGARRLPNFLPDSGGPRGDRGRRRGRLRAPAQAPEGARQRRQRGRGPDVAARCPPHVP</sequence>
<reference evidence="2" key="1">
    <citation type="submission" date="2012-12" db="EMBL/GenBank/DDBJ databases">
        <title>Identification and characterization of a phenylalanine ammonia-lyase gene family in Isatis indigotica Fort.</title>
        <authorList>
            <person name="Liu Q."/>
            <person name="Chen J."/>
            <person name="Zhou X."/>
            <person name="Di P."/>
            <person name="Xiao Y."/>
            <person name="Xuan H."/>
            <person name="Zhang L."/>
            <person name="Chen W."/>
        </authorList>
    </citation>
    <scope>NUCLEOTIDE SEQUENCE</scope>
    <source>
        <tissue evidence="2">Salivary gland</tissue>
    </source>
</reference>
<proteinExistence type="evidence at transcript level"/>
<feature type="region of interest" description="Disordered" evidence="1">
    <location>
        <begin position="44"/>
        <end position="100"/>
    </location>
</feature>
<evidence type="ECO:0000256" key="1">
    <source>
        <dbReference type="SAM" id="MobiDB-lite"/>
    </source>
</evidence>
<name>A0A0K8RJE7_IXORI</name>
<protein>
    <submittedName>
        <fullName evidence="2">Putative huntingtin</fullName>
    </submittedName>
</protein>
<dbReference type="AlphaFoldDB" id="A0A0K8RJE7"/>
<organism evidence="2">
    <name type="scientific">Ixodes ricinus</name>
    <name type="common">Common tick</name>
    <name type="synonym">Acarus ricinus</name>
    <dbReference type="NCBI Taxonomy" id="34613"/>
    <lineage>
        <taxon>Eukaryota</taxon>
        <taxon>Metazoa</taxon>
        <taxon>Ecdysozoa</taxon>
        <taxon>Arthropoda</taxon>
        <taxon>Chelicerata</taxon>
        <taxon>Arachnida</taxon>
        <taxon>Acari</taxon>
        <taxon>Parasitiformes</taxon>
        <taxon>Ixodida</taxon>
        <taxon>Ixodoidea</taxon>
        <taxon>Ixodidae</taxon>
        <taxon>Ixodinae</taxon>
        <taxon>Ixodes</taxon>
    </lineage>
</organism>